<feature type="region of interest" description="Disordered" evidence="1">
    <location>
        <begin position="1"/>
        <end position="23"/>
    </location>
</feature>
<gene>
    <name evidence="2" type="ORF">BJ994_000006</name>
</gene>
<dbReference type="AlphaFoldDB" id="A0A846RGW5"/>
<organism evidence="2 3">
    <name type="scientific">Arthrobacter pigmenti</name>
    <dbReference type="NCBI Taxonomy" id="271432"/>
    <lineage>
        <taxon>Bacteria</taxon>
        <taxon>Bacillati</taxon>
        <taxon>Actinomycetota</taxon>
        <taxon>Actinomycetes</taxon>
        <taxon>Micrococcales</taxon>
        <taxon>Micrococcaceae</taxon>
        <taxon>Arthrobacter</taxon>
    </lineage>
</organism>
<accession>A0A846RGW5</accession>
<comment type="caution">
    <text evidence="2">The sequence shown here is derived from an EMBL/GenBank/DDBJ whole genome shotgun (WGS) entry which is preliminary data.</text>
</comment>
<evidence type="ECO:0000313" key="3">
    <source>
        <dbReference type="Proteomes" id="UP000547458"/>
    </source>
</evidence>
<reference evidence="2 3" key="1">
    <citation type="submission" date="2020-03" db="EMBL/GenBank/DDBJ databases">
        <title>Sequencing the genomes of 1000 actinobacteria strains.</title>
        <authorList>
            <person name="Klenk H.-P."/>
        </authorList>
    </citation>
    <scope>NUCLEOTIDE SEQUENCE [LARGE SCALE GENOMIC DNA]</scope>
    <source>
        <strain evidence="2 3">DSM 16403</strain>
    </source>
</reference>
<keyword evidence="3" id="KW-1185">Reference proteome</keyword>
<evidence type="ECO:0000313" key="2">
    <source>
        <dbReference type="EMBL" id="NJC20930.1"/>
    </source>
</evidence>
<name>A0A846RGW5_9MICC</name>
<proteinExistence type="predicted"/>
<dbReference type="RefSeq" id="WP_245192211.1">
    <property type="nucleotide sequence ID" value="NZ_JAATJL010000001.1"/>
</dbReference>
<protein>
    <submittedName>
        <fullName evidence="2">Non-canonical (House-cleaning) NTP pyrophosphatase</fullName>
    </submittedName>
</protein>
<evidence type="ECO:0000256" key="1">
    <source>
        <dbReference type="SAM" id="MobiDB-lite"/>
    </source>
</evidence>
<sequence>MCGARSFRFGVQRTPENDDAGPFPFGSSVTFDGATQRAGSHRCAGLSHA</sequence>
<dbReference type="Proteomes" id="UP000547458">
    <property type="component" value="Unassembled WGS sequence"/>
</dbReference>
<dbReference type="EMBL" id="JAATJL010000001">
    <property type="protein sequence ID" value="NJC20930.1"/>
    <property type="molecule type" value="Genomic_DNA"/>
</dbReference>